<reference evidence="1 2" key="1">
    <citation type="submission" date="2020-07" db="EMBL/GenBank/DDBJ databases">
        <authorList>
            <person name="Criscuolo A."/>
        </authorList>
    </citation>
    <scope>NUCLEOTIDE SEQUENCE [LARGE SCALE GENOMIC DNA]</scope>
    <source>
        <strain evidence="1">CIP107946</strain>
    </source>
</reference>
<evidence type="ECO:0000313" key="1">
    <source>
        <dbReference type="EMBL" id="CAD2072320.1"/>
    </source>
</evidence>
<gene>
    <name evidence="1" type="ORF">JEOPIN946_00418</name>
</gene>
<organism evidence="1 2">
    <name type="scientific">Phocicoccus pinnipedialis</name>
    <dbReference type="NCBI Taxonomy" id="110845"/>
    <lineage>
        <taxon>Bacteria</taxon>
        <taxon>Bacillati</taxon>
        <taxon>Bacillota</taxon>
        <taxon>Bacilli</taxon>
        <taxon>Bacillales</taxon>
        <taxon>Salinicoccaceae</taxon>
        <taxon>Phocicoccus</taxon>
    </lineage>
</organism>
<dbReference type="AlphaFoldDB" id="A0A6V7R4K6"/>
<name>A0A6V7R4K6_9BACL</name>
<evidence type="ECO:0000313" key="2">
    <source>
        <dbReference type="Proteomes" id="UP000588186"/>
    </source>
</evidence>
<protein>
    <submittedName>
        <fullName evidence="1">Uncharacterized protein</fullName>
    </submittedName>
</protein>
<dbReference type="RefSeq" id="WP_186076426.1">
    <property type="nucleotide sequence ID" value="NZ_CAJEWB010000005.1"/>
</dbReference>
<dbReference type="Proteomes" id="UP000588186">
    <property type="component" value="Unassembled WGS sequence"/>
</dbReference>
<proteinExistence type="predicted"/>
<keyword evidence="2" id="KW-1185">Reference proteome</keyword>
<comment type="caution">
    <text evidence="1">The sequence shown here is derived from an EMBL/GenBank/DDBJ whole genome shotgun (WGS) entry which is preliminary data.</text>
</comment>
<sequence>MLVSWKVKKKHKIMFRLTIIKLLENRLSTSVCDFEKERCCYCLEIMKSGYEEHFGEVFEFLGIECKITGNKETNLIRRVLRMYEEIEAISSSCTPYQFTGFKDVSHHAYYMFLNQYGTSTVTCENYNPKYLDEYLIYLERYEKLEYPVNIHSLKIVFESKYDNVCDSR</sequence>
<dbReference type="EMBL" id="CAJEWB010000005">
    <property type="protein sequence ID" value="CAD2072320.1"/>
    <property type="molecule type" value="Genomic_DNA"/>
</dbReference>
<accession>A0A6V7R4K6</accession>